<gene>
    <name evidence="2" type="ORF">ACJRO7_026550</name>
</gene>
<keyword evidence="3" id="KW-1185">Reference proteome</keyword>
<dbReference type="AlphaFoldDB" id="A0ABD3JT96"/>
<reference evidence="2 3" key="1">
    <citation type="submission" date="2024-11" db="EMBL/GenBank/DDBJ databases">
        <title>Chromosome-level genome assembly of Eucalyptus globulus Labill. provides insights into its genome evolution.</title>
        <authorList>
            <person name="Li X."/>
        </authorList>
    </citation>
    <scope>NUCLEOTIDE SEQUENCE [LARGE SCALE GENOMIC DNA]</scope>
    <source>
        <strain evidence="2">CL2024</strain>
        <tissue evidence="2">Fresh tender leaves</tissue>
    </source>
</reference>
<comment type="caution">
    <text evidence="2">The sequence shown here is derived from an EMBL/GenBank/DDBJ whole genome shotgun (WGS) entry which is preliminary data.</text>
</comment>
<evidence type="ECO:0000256" key="1">
    <source>
        <dbReference type="SAM" id="SignalP"/>
    </source>
</evidence>
<dbReference type="EMBL" id="JBJKBG010000007">
    <property type="protein sequence ID" value="KAL3729449.1"/>
    <property type="molecule type" value="Genomic_DNA"/>
</dbReference>
<keyword evidence="1" id="KW-0732">Signal</keyword>
<evidence type="ECO:0000313" key="3">
    <source>
        <dbReference type="Proteomes" id="UP001634007"/>
    </source>
</evidence>
<protein>
    <submittedName>
        <fullName evidence="2">Uncharacterized protein</fullName>
    </submittedName>
</protein>
<feature type="non-terminal residue" evidence="2">
    <location>
        <position position="1"/>
    </location>
</feature>
<organism evidence="2 3">
    <name type="scientific">Eucalyptus globulus</name>
    <name type="common">Tasmanian blue gum</name>
    <dbReference type="NCBI Taxonomy" id="34317"/>
    <lineage>
        <taxon>Eukaryota</taxon>
        <taxon>Viridiplantae</taxon>
        <taxon>Streptophyta</taxon>
        <taxon>Embryophyta</taxon>
        <taxon>Tracheophyta</taxon>
        <taxon>Spermatophyta</taxon>
        <taxon>Magnoliopsida</taxon>
        <taxon>eudicotyledons</taxon>
        <taxon>Gunneridae</taxon>
        <taxon>Pentapetalae</taxon>
        <taxon>rosids</taxon>
        <taxon>malvids</taxon>
        <taxon>Myrtales</taxon>
        <taxon>Myrtaceae</taxon>
        <taxon>Myrtoideae</taxon>
        <taxon>Eucalypteae</taxon>
        <taxon>Eucalyptus</taxon>
    </lineage>
</organism>
<accession>A0ABD3JT96</accession>
<sequence>TAASSLLGTLAFCQTLLWVALPSELCFTTLRFLKQAFGFDSSTATLKSTRTTASTPSNSNQLLRLRLL</sequence>
<feature type="chain" id="PRO_5044759595" evidence="1">
    <location>
        <begin position="23"/>
        <end position="68"/>
    </location>
</feature>
<name>A0ABD3JT96_EUCGL</name>
<feature type="signal peptide" evidence="1">
    <location>
        <begin position="1"/>
        <end position="22"/>
    </location>
</feature>
<dbReference type="Proteomes" id="UP001634007">
    <property type="component" value="Unassembled WGS sequence"/>
</dbReference>
<evidence type="ECO:0000313" key="2">
    <source>
        <dbReference type="EMBL" id="KAL3729449.1"/>
    </source>
</evidence>
<proteinExistence type="predicted"/>